<dbReference type="SUPFAM" id="SSF89372">
    <property type="entry name" value="Fucose-specific lectin"/>
    <property type="match status" value="1"/>
</dbReference>
<comment type="caution">
    <text evidence="2">The sequence shown here is derived from an EMBL/GenBank/DDBJ whole genome shotgun (WGS) entry which is preliminary data.</text>
</comment>
<name>A0AAN8MIV8_9PEZI</name>
<gene>
    <name evidence="2" type="ORF">TWF718_002752</name>
</gene>
<evidence type="ECO:0000313" key="2">
    <source>
        <dbReference type="EMBL" id="KAK6330552.1"/>
    </source>
</evidence>
<proteinExistence type="inferred from homology"/>
<dbReference type="Pfam" id="PF07938">
    <property type="entry name" value="Fungal_lectin"/>
    <property type="match status" value="1"/>
</dbReference>
<accession>A0AAN8MIV8</accession>
<evidence type="ECO:0000256" key="1">
    <source>
        <dbReference type="ARBA" id="ARBA00009042"/>
    </source>
</evidence>
<reference evidence="2 3" key="1">
    <citation type="submission" date="2019-10" db="EMBL/GenBank/DDBJ databases">
        <authorList>
            <person name="Palmer J.M."/>
        </authorList>
    </citation>
    <scope>NUCLEOTIDE SEQUENCE [LARGE SCALE GENOMIC DNA]</scope>
    <source>
        <strain evidence="2 3">TWF718</strain>
    </source>
</reference>
<sequence>MAEIKELSLDDPIPGRNSNYSTIMGPNGAWMVVFFQTSLGEICVYRWTKESGKWDCRAISLIKDASRGTPLTAVGFSNGYVHLYYLKKVTQRFSVIQELVWTTDGQSEGTLNALNIQTAPESKLGAIQWGTYKTSGQIRLYYQNPDDTGIKEYGMHFKDEVPVWWSGKALPGSPLLGTYLSFVNTQWDTHIIRGFWQNDDGYIDEYHWQSGKGWTAGDFTPLSAPKLAAFTATVTVYDSGYKVLLFHVNRSIKKLEWTIDGGWKLEVDIDGDRVSPDSRLTAVGAFHSNHTIDQDEVYLYSSGEDNSVEERILSNGSWSAPTPINPSA</sequence>
<dbReference type="Proteomes" id="UP001313282">
    <property type="component" value="Unassembled WGS sequence"/>
</dbReference>
<evidence type="ECO:0008006" key="4">
    <source>
        <dbReference type="Google" id="ProtNLM"/>
    </source>
</evidence>
<dbReference type="AlphaFoldDB" id="A0AAN8MIV8"/>
<dbReference type="EMBL" id="JAVHNR010000011">
    <property type="protein sequence ID" value="KAK6330552.1"/>
    <property type="molecule type" value="Genomic_DNA"/>
</dbReference>
<protein>
    <recommendedName>
        <fullName evidence="4">Fucose-specific lectin</fullName>
    </recommendedName>
</protein>
<organism evidence="2 3">
    <name type="scientific">Orbilia javanica</name>
    <dbReference type="NCBI Taxonomy" id="47235"/>
    <lineage>
        <taxon>Eukaryota</taxon>
        <taxon>Fungi</taxon>
        <taxon>Dikarya</taxon>
        <taxon>Ascomycota</taxon>
        <taxon>Pezizomycotina</taxon>
        <taxon>Orbiliomycetes</taxon>
        <taxon>Orbiliales</taxon>
        <taxon>Orbiliaceae</taxon>
        <taxon>Orbilia</taxon>
    </lineage>
</organism>
<dbReference type="Gene3D" id="2.120.10.70">
    <property type="entry name" value="Fucose-specific lectin"/>
    <property type="match status" value="1"/>
</dbReference>
<comment type="similarity">
    <text evidence="1">Belongs to the fungal fucose-specific lectin family.</text>
</comment>
<keyword evidence="3" id="KW-1185">Reference proteome</keyword>
<evidence type="ECO:0000313" key="3">
    <source>
        <dbReference type="Proteomes" id="UP001313282"/>
    </source>
</evidence>
<dbReference type="InterPro" id="IPR012475">
    <property type="entry name" value="Fungal_lectin"/>
</dbReference>